<evidence type="ECO:0000256" key="2">
    <source>
        <dbReference type="SAM" id="SignalP"/>
    </source>
</evidence>
<name>A0ABY6GV14_9GAMM</name>
<keyword evidence="4" id="KW-1185">Reference proteome</keyword>
<organism evidence="3 4">
    <name type="scientific">Endozoicomonas euniceicola</name>
    <dbReference type="NCBI Taxonomy" id="1234143"/>
    <lineage>
        <taxon>Bacteria</taxon>
        <taxon>Pseudomonadati</taxon>
        <taxon>Pseudomonadota</taxon>
        <taxon>Gammaproteobacteria</taxon>
        <taxon>Oceanospirillales</taxon>
        <taxon>Endozoicomonadaceae</taxon>
        <taxon>Endozoicomonas</taxon>
    </lineage>
</organism>
<feature type="chain" id="PRO_5045858279" evidence="2">
    <location>
        <begin position="20"/>
        <end position="307"/>
    </location>
</feature>
<feature type="compositionally biased region" description="Polar residues" evidence="1">
    <location>
        <begin position="131"/>
        <end position="142"/>
    </location>
</feature>
<dbReference type="Proteomes" id="UP001163255">
    <property type="component" value="Chromosome"/>
</dbReference>
<feature type="region of interest" description="Disordered" evidence="1">
    <location>
        <begin position="50"/>
        <end position="69"/>
    </location>
</feature>
<sequence>MQLTIIFITACFISPFSYATQCQKCNKEANNCRCVRTVADLQNTTRCTHHADSNEIPSLDPPDNQTLPAKDNSRAIRQVAGSLIIVPDIKGAGVTFTVGSPSARATTSSSHGCRINRKKEKRQPFTGRGCSLQTPSSQNSGESAEHSDILGIIDQLSNLQINTATGEQAQILTVINNAFTAALNLQNQADGQQARDSLLNETLQTAGYQLSTVEIAATNNAVRQIRTLMASGSITYLASGSEHYIFIPDISGGILMMSYFFQHPSNPEYQNIIRHGASQTLSTIKPSKLEHARLYIIETPEASHQSI</sequence>
<keyword evidence="2" id="KW-0732">Signal</keyword>
<feature type="signal peptide" evidence="2">
    <location>
        <begin position="1"/>
        <end position="19"/>
    </location>
</feature>
<reference evidence="3" key="1">
    <citation type="submission" date="2022-10" db="EMBL/GenBank/DDBJ databases">
        <title>Completed Genome Sequence of two octocoral isolated bacterium, Endozoicomonas euniceicola EF212T and Endozoicomonas gorgoniicola PS125T.</title>
        <authorList>
            <person name="Chiou Y.-J."/>
            <person name="Chen Y.-H."/>
        </authorList>
    </citation>
    <scope>NUCLEOTIDE SEQUENCE</scope>
    <source>
        <strain evidence="3">EF212</strain>
    </source>
</reference>
<accession>A0ABY6GV14</accession>
<dbReference type="RefSeq" id="WP_262598907.1">
    <property type="nucleotide sequence ID" value="NZ_CP103300.1"/>
</dbReference>
<dbReference type="EMBL" id="CP103300">
    <property type="protein sequence ID" value="UYM16612.1"/>
    <property type="molecule type" value="Genomic_DNA"/>
</dbReference>
<evidence type="ECO:0000313" key="3">
    <source>
        <dbReference type="EMBL" id="UYM16612.1"/>
    </source>
</evidence>
<evidence type="ECO:0000256" key="1">
    <source>
        <dbReference type="SAM" id="MobiDB-lite"/>
    </source>
</evidence>
<gene>
    <name evidence="3" type="ORF">NX720_01380</name>
</gene>
<proteinExistence type="predicted"/>
<protein>
    <submittedName>
        <fullName evidence="3">Uncharacterized protein</fullName>
    </submittedName>
</protein>
<feature type="region of interest" description="Disordered" evidence="1">
    <location>
        <begin position="107"/>
        <end position="145"/>
    </location>
</feature>
<evidence type="ECO:0000313" key="4">
    <source>
        <dbReference type="Proteomes" id="UP001163255"/>
    </source>
</evidence>